<feature type="domain" description="Protein SirB1 N-terminal" evidence="2">
    <location>
        <begin position="56"/>
        <end position="208"/>
    </location>
</feature>
<reference evidence="3 4" key="1">
    <citation type="submission" date="2024-06" db="EMBL/GenBank/DDBJ databases">
        <title>The Natural Products Discovery Center: Release of the First 8490 Sequenced Strains for Exploring Actinobacteria Biosynthetic Diversity.</title>
        <authorList>
            <person name="Kalkreuter E."/>
            <person name="Kautsar S.A."/>
            <person name="Yang D."/>
            <person name="Bader C.D."/>
            <person name="Teijaro C.N."/>
            <person name="Fluegel L."/>
            <person name="Davis C.M."/>
            <person name="Simpson J.R."/>
            <person name="Lauterbach L."/>
            <person name="Steele A.D."/>
            <person name="Gui C."/>
            <person name="Meng S."/>
            <person name="Li G."/>
            <person name="Viehrig K."/>
            <person name="Ye F."/>
            <person name="Su P."/>
            <person name="Kiefer A.F."/>
            <person name="Nichols A."/>
            <person name="Cepeda A.J."/>
            <person name="Yan W."/>
            <person name="Fan B."/>
            <person name="Jiang Y."/>
            <person name="Adhikari A."/>
            <person name="Zheng C.-J."/>
            <person name="Schuster L."/>
            <person name="Cowan T.M."/>
            <person name="Smanski M.J."/>
            <person name="Chevrette M.G."/>
            <person name="De Carvalho L.P.S."/>
            <person name="Shen B."/>
        </authorList>
    </citation>
    <scope>NUCLEOTIDE SEQUENCE [LARGE SCALE GENOMIC DNA]</scope>
    <source>
        <strain evidence="3 4">NPDC038104</strain>
    </source>
</reference>
<dbReference type="RefSeq" id="WP_108954530.1">
    <property type="nucleotide sequence ID" value="NZ_BEVZ01000004.1"/>
</dbReference>
<dbReference type="EMBL" id="JBEZUR010000065">
    <property type="protein sequence ID" value="MEU3557654.1"/>
    <property type="molecule type" value="Genomic_DNA"/>
</dbReference>
<dbReference type="InterPro" id="IPR032698">
    <property type="entry name" value="SirB1_N"/>
</dbReference>
<evidence type="ECO:0000313" key="3">
    <source>
        <dbReference type="EMBL" id="MEU3557654.1"/>
    </source>
</evidence>
<evidence type="ECO:0000313" key="4">
    <source>
        <dbReference type="Proteomes" id="UP001550850"/>
    </source>
</evidence>
<dbReference type="Pfam" id="PF13369">
    <property type="entry name" value="Transglut_core2"/>
    <property type="match status" value="1"/>
</dbReference>
<keyword evidence="4" id="KW-1185">Reference proteome</keyword>
<evidence type="ECO:0000256" key="1">
    <source>
        <dbReference type="ARBA" id="ARBA00007100"/>
    </source>
</evidence>
<sequence>MLTPKPPTPAGPGQRARWTARFAAEARAERPDLVMLCLLIGAVADGSLDESGMDEAQMELDRLAGLLPYRPGGPREWAEAARRLLGEGEGFGGGRADYRDLRSSLLHEVLRRRRGLPILLSVVWTEVARRAGAPVHGVALPGHFVVGFGPADDPARQVLADPFAGGRLLTGPDAELLVLDATGDSPDPADPSVWTPARPLEVVLRILNNIRAWAAARPEQSATALWALELSLLLPARPATLRHEYAQLLIARGDFMAGAEELEVYADVVEAVDEELAERVRGQARAARARLN</sequence>
<dbReference type="PANTHER" id="PTHR31350">
    <property type="entry name" value="SI:DKEY-261L7.2"/>
    <property type="match status" value="1"/>
</dbReference>
<organism evidence="3 4">
    <name type="scientific">Streptomyces fragilis</name>
    <dbReference type="NCBI Taxonomy" id="67301"/>
    <lineage>
        <taxon>Bacteria</taxon>
        <taxon>Bacillati</taxon>
        <taxon>Actinomycetota</taxon>
        <taxon>Actinomycetes</taxon>
        <taxon>Kitasatosporales</taxon>
        <taxon>Streptomycetaceae</taxon>
        <taxon>Streptomyces</taxon>
    </lineage>
</organism>
<accession>A0ABV2YPM1</accession>
<name>A0ABV2YPM1_9ACTN</name>
<dbReference type="Proteomes" id="UP001550850">
    <property type="component" value="Unassembled WGS sequence"/>
</dbReference>
<dbReference type="Pfam" id="PF13371">
    <property type="entry name" value="TPR_9"/>
    <property type="match status" value="1"/>
</dbReference>
<comment type="similarity">
    <text evidence="1">Belongs to the UPF0162 family.</text>
</comment>
<proteinExistence type="inferred from homology"/>
<gene>
    <name evidence="3" type="ORF">AB0E65_26105</name>
</gene>
<dbReference type="PANTHER" id="PTHR31350:SF21">
    <property type="entry name" value="F-BOX ONLY PROTEIN 21"/>
    <property type="match status" value="1"/>
</dbReference>
<comment type="caution">
    <text evidence="3">The sequence shown here is derived from an EMBL/GenBank/DDBJ whole genome shotgun (WGS) entry which is preliminary data.</text>
</comment>
<evidence type="ECO:0000259" key="2">
    <source>
        <dbReference type="Pfam" id="PF13369"/>
    </source>
</evidence>
<protein>
    <submittedName>
        <fullName evidence="3">Transglutaminase-like domain-containing protein</fullName>
    </submittedName>
</protein>